<dbReference type="EMBL" id="AUZY01005562">
    <property type="protein sequence ID" value="EQD58568.1"/>
    <property type="molecule type" value="Genomic_DNA"/>
</dbReference>
<accession>T1APX5</accession>
<comment type="caution">
    <text evidence="1">The sequence shown here is derived from an EMBL/GenBank/DDBJ whole genome shotgun (WGS) entry which is preliminary data.</text>
</comment>
<sequence length="44" mass="5111">MRVLILGIDGYIGWPLSLHLLERGHEISGMDSFYTRKRVKEVHS</sequence>
<organism evidence="1">
    <name type="scientific">mine drainage metagenome</name>
    <dbReference type="NCBI Taxonomy" id="410659"/>
    <lineage>
        <taxon>unclassified sequences</taxon>
        <taxon>metagenomes</taxon>
        <taxon>ecological metagenomes</taxon>
    </lineage>
</organism>
<protein>
    <submittedName>
        <fullName evidence="1">NAD-dependent epimerase/dehydratase</fullName>
    </submittedName>
</protein>
<dbReference type="AlphaFoldDB" id="T1APX5"/>
<dbReference type="InterPro" id="IPR036291">
    <property type="entry name" value="NAD(P)-bd_dom_sf"/>
</dbReference>
<reference evidence="1" key="2">
    <citation type="journal article" date="2014" name="ISME J.">
        <title>Microbial stratification in low pH oxic and suboxic macroscopic growths along an acid mine drainage.</title>
        <authorList>
            <person name="Mendez-Garcia C."/>
            <person name="Mesa V."/>
            <person name="Sprenger R.R."/>
            <person name="Richter M."/>
            <person name="Diez M.S."/>
            <person name="Solano J."/>
            <person name="Bargiela R."/>
            <person name="Golyshina O.V."/>
            <person name="Manteca A."/>
            <person name="Ramos J.L."/>
            <person name="Gallego J.R."/>
            <person name="Llorente I."/>
            <person name="Martins Dos Santos V.A."/>
            <person name="Jensen O.N."/>
            <person name="Pelaez A.I."/>
            <person name="Sanchez J."/>
            <person name="Ferrer M."/>
        </authorList>
    </citation>
    <scope>NUCLEOTIDE SEQUENCE</scope>
</reference>
<proteinExistence type="predicted"/>
<evidence type="ECO:0000313" key="1">
    <source>
        <dbReference type="EMBL" id="EQD58568.1"/>
    </source>
</evidence>
<feature type="non-terminal residue" evidence="1">
    <location>
        <position position="44"/>
    </location>
</feature>
<name>T1APX5_9ZZZZ</name>
<dbReference type="SUPFAM" id="SSF51735">
    <property type="entry name" value="NAD(P)-binding Rossmann-fold domains"/>
    <property type="match status" value="1"/>
</dbReference>
<gene>
    <name evidence="1" type="ORF">B1B_08512</name>
</gene>
<dbReference type="Gene3D" id="3.40.50.720">
    <property type="entry name" value="NAD(P)-binding Rossmann-like Domain"/>
    <property type="match status" value="1"/>
</dbReference>
<reference evidence="1" key="1">
    <citation type="submission" date="2013-08" db="EMBL/GenBank/DDBJ databases">
        <authorList>
            <person name="Mendez C."/>
            <person name="Richter M."/>
            <person name="Ferrer M."/>
            <person name="Sanchez J."/>
        </authorList>
    </citation>
    <scope>NUCLEOTIDE SEQUENCE</scope>
</reference>